<protein>
    <submittedName>
        <fullName evidence="1">Uncharacterized protein</fullName>
    </submittedName>
</protein>
<comment type="caution">
    <text evidence="1">The sequence shown here is derived from an EMBL/GenBank/DDBJ whole genome shotgun (WGS) entry which is preliminary data.</text>
</comment>
<sequence>MVGYLRRWILVLRRLTPPDLVPRGLPSPDPVPAPWPAASAAGLHVRMPPPPVPAAGLTYCRTELTLQSTEEFRKVVFGGQVTEEVDDPRKMLRAR</sequence>
<dbReference type="Proteomes" id="UP000823388">
    <property type="component" value="Chromosome 8K"/>
</dbReference>
<gene>
    <name evidence="1" type="ORF">PVAP13_8KG252005</name>
</gene>
<organism evidence="1 2">
    <name type="scientific">Panicum virgatum</name>
    <name type="common">Blackwell switchgrass</name>
    <dbReference type="NCBI Taxonomy" id="38727"/>
    <lineage>
        <taxon>Eukaryota</taxon>
        <taxon>Viridiplantae</taxon>
        <taxon>Streptophyta</taxon>
        <taxon>Embryophyta</taxon>
        <taxon>Tracheophyta</taxon>
        <taxon>Spermatophyta</taxon>
        <taxon>Magnoliopsida</taxon>
        <taxon>Liliopsida</taxon>
        <taxon>Poales</taxon>
        <taxon>Poaceae</taxon>
        <taxon>PACMAD clade</taxon>
        <taxon>Panicoideae</taxon>
        <taxon>Panicodae</taxon>
        <taxon>Paniceae</taxon>
        <taxon>Panicinae</taxon>
        <taxon>Panicum</taxon>
        <taxon>Panicum sect. Hiantes</taxon>
    </lineage>
</organism>
<reference evidence="1" key="1">
    <citation type="submission" date="2020-05" db="EMBL/GenBank/DDBJ databases">
        <title>WGS assembly of Panicum virgatum.</title>
        <authorList>
            <person name="Lovell J.T."/>
            <person name="Jenkins J."/>
            <person name="Shu S."/>
            <person name="Juenger T.E."/>
            <person name="Schmutz J."/>
        </authorList>
    </citation>
    <scope>NUCLEOTIDE SEQUENCE</scope>
    <source>
        <strain evidence="1">AP13</strain>
    </source>
</reference>
<dbReference type="AlphaFoldDB" id="A0A8T0PTY0"/>
<evidence type="ECO:0000313" key="1">
    <source>
        <dbReference type="EMBL" id="KAG2562396.1"/>
    </source>
</evidence>
<dbReference type="EMBL" id="CM029051">
    <property type="protein sequence ID" value="KAG2562396.1"/>
    <property type="molecule type" value="Genomic_DNA"/>
</dbReference>
<keyword evidence="2" id="KW-1185">Reference proteome</keyword>
<accession>A0A8T0PTY0</accession>
<proteinExistence type="predicted"/>
<evidence type="ECO:0000313" key="2">
    <source>
        <dbReference type="Proteomes" id="UP000823388"/>
    </source>
</evidence>
<name>A0A8T0PTY0_PANVG</name>